<dbReference type="EMBL" id="JBGNUJ010000013">
    <property type="protein sequence ID" value="KAL3952319.1"/>
    <property type="molecule type" value="Genomic_DNA"/>
</dbReference>
<keyword evidence="2" id="KW-1185">Reference proteome</keyword>
<sequence>MAATDVSPSPSGPIRVAASQRLCFSPGALLCGMMCAAAGGCAGNAGALMHCQAPEPHPSSTSRARARYRDTPTARQSASDLAGRSPTNGATRASQSSEATASVRRQAPPPHWPPLGMTAWPPGCETQANPQTKHPGQGKQAAMAVGVVCWAALRSADAQIQITRAVMQPSSVRVPFVRRT</sequence>
<gene>
    <name evidence="1" type="ORF">ACCO45_014036</name>
</gene>
<evidence type="ECO:0000313" key="2">
    <source>
        <dbReference type="Proteomes" id="UP001638806"/>
    </source>
</evidence>
<protein>
    <submittedName>
        <fullName evidence="1">Uncharacterized protein</fullName>
    </submittedName>
</protein>
<evidence type="ECO:0000313" key="1">
    <source>
        <dbReference type="EMBL" id="KAL3952319.1"/>
    </source>
</evidence>
<proteinExistence type="predicted"/>
<organism evidence="1 2">
    <name type="scientific">Purpureocillium lilacinum</name>
    <name type="common">Paecilomyces lilacinus</name>
    <dbReference type="NCBI Taxonomy" id="33203"/>
    <lineage>
        <taxon>Eukaryota</taxon>
        <taxon>Fungi</taxon>
        <taxon>Dikarya</taxon>
        <taxon>Ascomycota</taxon>
        <taxon>Pezizomycotina</taxon>
        <taxon>Sordariomycetes</taxon>
        <taxon>Hypocreomycetidae</taxon>
        <taxon>Hypocreales</taxon>
        <taxon>Ophiocordycipitaceae</taxon>
        <taxon>Purpureocillium</taxon>
    </lineage>
</organism>
<reference evidence="1" key="1">
    <citation type="submission" date="2024-12" db="EMBL/GenBank/DDBJ databases">
        <title>Comparative genomics and development of molecular markers within Purpureocillium lilacinum and among Purpureocillium species.</title>
        <authorList>
            <person name="Yeh Z.-Y."/>
            <person name="Ni N.-T."/>
            <person name="Lo P.-H."/>
            <person name="Mushyakhwo K."/>
            <person name="Lin C.-F."/>
            <person name="Nai Y.-S."/>
        </authorList>
    </citation>
    <scope>NUCLEOTIDE SEQUENCE</scope>
    <source>
        <strain evidence="1">NCHU-NPUST-175</strain>
    </source>
</reference>
<comment type="caution">
    <text evidence="1">The sequence shown here is derived from an EMBL/GenBank/DDBJ whole genome shotgun (WGS) entry which is preliminary data.</text>
</comment>
<dbReference type="Proteomes" id="UP001638806">
    <property type="component" value="Unassembled WGS sequence"/>
</dbReference>
<name>A0ACC4D9L5_PURLI</name>
<accession>A0ACC4D9L5</accession>